<dbReference type="Pfam" id="PF13439">
    <property type="entry name" value="Glyco_transf_4"/>
    <property type="match status" value="1"/>
</dbReference>
<reference evidence="3 4" key="1">
    <citation type="submission" date="2016-10" db="EMBL/GenBank/DDBJ databases">
        <authorList>
            <person name="Varghese N."/>
            <person name="Submissions S."/>
        </authorList>
    </citation>
    <scope>NUCLEOTIDE SEQUENCE [LARGE SCALE GENOMIC DNA]</scope>
    <source>
        <strain evidence="3 4">CGMCC 1.3527</strain>
    </source>
</reference>
<sequence length="348" mass="37857">MPPSVLMLGWGYPPNITGGLDVHVGELFTGLRDDLGVDATLVLPAEFAPDDEPGLEPVETGDGDVAARVGQLSDRFAELAPDHDVIHTHDWFGYGPGRAAARESDATWISSFHSLASDRNIDPPSREVETERRLANAADTNIAVSEIVREDIRELYDADSRVVYNGFSTPQFSGKDVRDDLGIDGEMLFFVGRHTDQKGISHLLYATKKLRGRDVTLVVGGSGHQTEQLKRFAELLGIEDRVEFVGYVPEAELGDYYAASDAFVSPSYAEPFGITITEALEAGTQVVATPSGVAEVLPDGCLVEVETDSESIVDGLIEALDREEPPAYERREWSDVAEDTLAVYEDVA</sequence>
<protein>
    <submittedName>
        <fullName evidence="3">(1-&gt;4)-alpha-D-glucan synthase (ADP-glucose)</fullName>
    </submittedName>
</protein>
<dbReference type="Pfam" id="PF00534">
    <property type="entry name" value="Glycos_transf_1"/>
    <property type="match status" value="1"/>
</dbReference>
<gene>
    <name evidence="3" type="ORF">SAMN04488067_101185</name>
</gene>
<keyword evidence="4" id="KW-1185">Reference proteome</keyword>
<dbReference type="CDD" id="cd03801">
    <property type="entry name" value="GT4_PimA-like"/>
    <property type="match status" value="1"/>
</dbReference>
<dbReference type="EMBL" id="FNBO01000001">
    <property type="protein sequence ID" value="SDE94660.1"/>
    <property type="molecule type" value="Genomic_DNA"/>
</dbReference>
<dbReference type="Gene3D" id="3.40.50.2000">
    <property type="entry name" value="Glycogen Phosphorylase B"/>
    <property type="match status" value="2"/>
</dbReference>
<proteinExistence type="predicted"/>
<dbReference type="InterPro" id="IPR028098">
    <property type="entry name" value="Glyco_trans_4-like_N"/>
</dbReference>
<dbReference type="InterPro" id="IPR001296">
    <property type="entry name" value="Glyco_trans_1"/>
</dbReference>
<dbReference type="PANTHER" id="PTHR45947:SF3">
    <property type="entry name" value="SULFOQUINOVOSYL TRANSFERASE SQD2"/>
    <property type="match status" value="1"/>
</dbReference>
<name>A0A1G7H2L1_9EURY</name>
<evidence type="ECO:0000313" key="3">
    <source>
        <dbReference type="EMBL" id="SDE94660.1"/>
    </source>
</evidence>
<feature type="domain" description="Glycosyltransferase subfamily 4-like N-terminal" evidence="2">
    <location>
        <begin position="18"/>
        <end position="168"/>
    </location>
</feature>
<organism evidence="3 4">
    <name type="scientific">Halorubrum xinjiangense</name>
    <dbReference type="NCBI Taxonomy" id="261291"/>
    <lineage>
        <taxon>Archaea</taxon>
        <taxon>Methanobacteriati</taxon>
        <taxon>Methanobacteriota</taxon>
        <taxon>Stenosarchaea group</taxon>
        <taxon>Halobacteria</taxon>
        <taxon>Halobacteriales</taxon>
        <taxon>Haloferacaceae</taxon>
        <taxon>Halorubrum</taxon>
    </lineage>
</organism>
<dbReference type="GO" id="GO:0016757">
    <property type="term" value="F:glycosyltransferase activity"/>
    <property type="evidence" value="ECO:0007669"/>
    <property type="project" value="InterPro"/>
</dbReference>
<accession>A0A1G7H2L1</accession>
<evidence type="ECO:0000259" key="1">
    <source>
        <dbReference type="Pfam" id="PF00534"/>
    </source>
</evidence>
<dbReference type="AlphaFoldDB" id="A0A1G7H2L1"/>
<evidence type="ECO:0000259" key="2">
    <source>
        <dbReference type="Pfam" id="PF13439"/>
    </source>
</evidence>
<evidence type="ECO:0000313" key="4">
    <source>
        <dbReference type="Proteomes" id="UP000324020"/>
    </source>
</evidence>
<dbReference type="PANTHER" id="PTHR45947">
    <property type="entry name" value="SULFOQUINOVOSYL TRANSFERASE SQD2"/>
    <property type="match status" value="1"/>
</dbReference>
<feature type="domain" description="Glycosyl transferase family 1" evidence="1">
    <location>
        <begin position="184"/>
        <end position="325"/>
    </location>
</feature>
<dbReference type="InterPro" id="IPR050194">
    <property type="entry name" value="Glycosyltransferase_grp1"/>
</dbReference>
<dbReference type="Proteomes" id="UP000324020">
    <property type="component" value="Unassembled WGS sequence"/>
</dbReference>
<dbReference type="SUPFAM" id="SSF53756">
    <property type="entry name" value="UDP-Glycosyltransferase/glycogen phosphorylase"/>
    <property type="match status" value="1"/>
</dbReference>